<protein>
    <submittedName>
        <fullName evidence="2">42747_t:CDS:1</fullName>
    </submittedName>
</protein>
<reference evidence="2 3" key="1">
    <citation type="submission" date="2021-06" db="EMBL/GenBank/DDBJ databases">
        <authorList>
            <person name="Kallberg Y."/>
            <person name="Tangrot J."/>
            <person name="Rosling A."/>
        </authorList>
    </citation>
    <scope>NUCLEOTIDE SEQUENCE [LARGE SCALE GENOMIC DNA]</scope>
    <source>
        <strain evidence="2 3">120-4 pot B 10/14</strain>
    </source>
</reference>
<feature type="compositionally biased region" description="Low complexity" evidence="1">
    <location>
        <begin position="8"/>
        <end position="22"/>
    </location>
</feature>
<dbReference type="EMBL" id="CAJVQB010166261">
    <property type="protein sequence ID" value="CAG8857004.1"/>
    <property type="molecule type" value="Genomic_DNA"/>
</dbReference>
<sequence>NPNDPDIESNSSSPEQSTSQNNGVTVITNSLVEKKIYCKVKTTNKDGNEDTCNQEYELLTGTGNLKSHLRQIHRILPSETNNNNNQLINIASNQLSLHDFLNKKTPLPSSKRDKITN</sequence>
<feature type="non-terminal residue" evidence="2">
    <location>
        <position position="1"/>
    </location>
</feature>
<feature type="non-terminal residue" evidence="2">
    <location>
        <position position="117"/>
    </location>
</feature>
<gene>
    <name evidence="2" type="ORF">GMARGA_LOCUS45825</name>
</gene>
<name>A0ABN7XSE9_GIGMA</name>
<evidence type="ECO:0000256" key="1">
    <source>
        <dbReference type="SAM" id="MobiDB-lite"/>
    </source>
</evidence>
<feature type="region of interest" description="Disordered" evidence="1">
    <location>
        <begin position="1"/>
        <end position="23"/>
    </location>
</feature>
<dbReference type="Proteomes" id="UP000789901">
    <property type="component" value="Unassembled WGS sequence"/>
</dbReference>
<evidence type="ECO:0000313" key="2">
    <source>
        <dbReference type="EMBL" id="CAG8857004.1"/>
    </source>
</evidence>
<evidence type="ECO:0000313" key="3">
    <source>
        <dbReference type="Proteomes" id="UP000789901"/>
    </source>
</evidence>
<comment type="caution">
    <text evidence="2">The sequence shown here is derived from an EMBL/GenBank/DDBJ whole genome shotgun (WGS) entry which is preliminary data.</text>
</comment>
<keyword evidence="3" id="KW-1185">Reference proteome</keyword>
<accession>A0ABN7XSE9</accession>
<organism evidence="2 3">
    <name type="scientific">Gigaspora margarita</name>
    <dbReference type="NCBI Taxonomy" id="4874"/>
    <lineage>
        <taxon>Eukaryota</taxon>
        <taxon>Fungi</taxon>
        <taxon>Fungi incertae sedis</taxon>
        <taxon>Mucoromycota</taxon>
        <taxon>Glomeromycotina</taxon>
        <taxon>Glomeromycetes</taxon>
        <taxon>Diversisporales</taxon>
        <taxon>Gigasporaceae</taxon>
        <taxon>Gigaspora</taxon>
    </lineage>
</organism>
<proteinExistence type="predicted"/>